<gene>
    <name evidence="2" type="ORF">HMPREF1981_02359</name>
</gene>
<accession>U2DSD0</accession>
<name>U2DSD0_9BACE</name>
<comment type="caution">
    <text evidence="2">The sequence shown here is derived from an EMBL/GenBank/DDBJ whole genome shotgun (WGS) entry which is preliminary data.</text>
</comment>
<dbReference type="PATRIC" id="fig|1321819.3.peg.2176"/>
<evidence type="ECO:0000256" key="1">
    <source>
        <dbReference type="SAM" id="MobiDB-lite"/>
    </source>
</evidence>
<evidence type="ECO:0000313" key="3">
    <source>
        <dbReference type="Proteomes" id="UP000016496"/>
    </source>
</evidence>
<evidence type="ECO:0000313" key="2">
    <source>
        <dbReference type="EMBL" id="ERI84522.1"/>
    </source>
</evidence>
<dbReference type="EMBL" id="AWSV01000123">
    <property type="protein sequence ID" value="ERI84522.1"/>
    <property type="molecule type" value="Genomic_DNA"/>
</dbReference>
<dbReference type="AlphaFoldDB" id="U2DSD0"/>
<sequence>MVYSGPGAKLHESVKNLANRNGSHQKPGERSFARSMREKTHH</sequence>
<dbReference type="HOGENOM" id="CLU_3247486_0_0_10"/>
<feature type="region of interest" description="Disordered" evidence="1">
    <location>
        <begin position="1"/>
        <end position="42"/>
    </location>
</feature>
<proteinExistence type="predicted"/>
<feature type="compositionally biased region" description="Basic and acidic residues" evidence="1">
    <location>
        <begin position="26"/>
        <end position="42"/>
    </location>
</feature>
<reference evidence="2 3" key="1">
    <citation type="submission" date="2013-08" db="EMBL/GenBank/DDBJ databases">
        <authorList>
            <person name="Weinstock G."/>
            <person name="Sodergren E."/>
            <person name="Wylie T."/>
            <person name="Fulton L."/>
            <person name="Fulton R."/>
            <person name="Fronick C."/>
            <person name="O'Laughlin M."/>
            <person name="Godfrey J."/>
            <person name="Miner T."/>
            <person name="Herter B."/>
            <person name="Appelbaum E."/>
            <person name="Cordes M."/>
            <person name="Lek S."/>
            <person name="Wollam A."/>
            <person name="Pepin K.H."/>
            <person name="Palsikar V.B."/>
            <person name="Mitreva M."/>
            <person name="Wilson R.K."/>
        </authorList>
    </citation>
    <scope>NUCLEOTIDE SEQUENCE [LARGE SCALE GENOMIC DNA]</scope>
    <source>
        <strain evidence="2 3">F0041</strain>
    </source>
</reference>
<protein>
    <submittedName>
        <fullName evidence="2">Uncharacterized protein</fullName>
    </submittedName>
</protein>
<dbReference type="Proteomes" id="UP000016496">
    <property type="component" value="Unassembled WGS sequence"/>
</dbReference>
<organism evidence="2 3">
    <name type="scientific">Bacteroides pyogenes F0041</name>
    <dbReference type="NCBI Taxonomy" id="1321819"/>
    <lineage>
        <taxon>Bacteria</taxon>
        <taxon>Pseudomonadati</taxon>
        <taxon>Bacteroidota</taxon>
        <taxon>Bacteroidia</taxon>
        <taxon>Bacteroidales</taxon>
        <taxon>Bacteroidaceae</taxon>
        <taxon>Bacteroides</taxon>
    </lineage>
</organism>